<dbReference type="PANTHER" id="PTHR37981">
    <property type="entry name" value="LIPASE 2"/>
    <property type="match status" value="1"/>
</dbReference>
<dbReference type="AlphaFoldDB" id="A0A366DK00"/>
<reference evidence="5 6" key="1">
    <citation type="submission" date="2018-06" db="EMBL/GenBank/DDBJ databases">
        <title>Genomic Encyclopedia of Type Strains, Phase IV (KMG-IV): sequencing the most valuable type-strain genomes for metagenomic binning, comparative biology and taxonomic classification.</title>
        <authorList>
            <person name="Goeker M."/>
        </authorList>
    </citation>
    <scope>NUCLEOTIDE SEQUENCE [LARGE SCALE GENOMIC DNA]</scope>
    <source>
        <strain evidence="5 6">DSM 44599</strain>
    </source>
</reference>
<evidence type="ECO:0000256" key="2">
    <source>
        <dbReference type="PIRSR" id="PIRSR637460-2"/>
    </source>
</evidence>
<feature type="signal peptide" evidence="3">
    <location>
        <begin position="1"/>
        <end position="31"/>
    </location>
</feature>
<keyword evidence="6" id="KW-1185">Reference proteome</keyword>
<feature type="active site" evidence="1">
    <location>
        <position position="285"/>
    </location>
</feature>
<dbReference type="EMBL" id="QNRE01000006">
    <property type="protein sequence ID" value="RBO90356.1"/>
    <property type="molecule type" value="Genomic_DNA"/>
</dbReference>
<dbReference type="GO" id="GO:0004806">
    <property type="term" value="F:triacylglycerol lipase activity"/>
    <property type="evidence" value="ECO:0007669"/>
    <property type="project" value="TreeGrafter"/>
</dbReference>
<dbReference type="Proteomes" id="UP000252586">
    <property type="component" value="Unassembled WGS sequence"/>
</dbReference>
<dbReference type="GO" id="GO:0019433">
    <property type="term" value="P:triglyceride catabolic process"/>
    <property type="evidence" value="ECO:0007669"/>
    <property type="project" value="TreeGrafter"/>
</dbReference>
<evidence type="ECO:0000313" key="5">
    <source>
        <dbReference type="EMBL" id="RBO90356.1"/>
    </source>
</evidence>
<comment type="caution">
    <text evidence="5">The sequence shown here is derived from an EMBL/GenBank/DDBJ whole genome shotgun (WGS) entry which is preliminary data.</text>
</comment>
<dbReference type="Gene3D" id="3.40.50.1110">
    <property type="entry name" value="SGNH hydrolase"/>
    <property type="match status" value="1"/>
</dbReference>
<protein>
    <submittedName>
        <fullName evidence="5">GDSL-like lipase/acylhydrolase family protein</fullName>
    </submittedName>
</protein>
<dbReference type="RefSeq" id="WP_067514647.1">
    <property type="nucleotide sequence ID" value="NZ_CP107943.1"/>
</dbReference>
<gene>
    <name evidence="5" type="ORF">DFR74_106242</name>
</gene>
<feature type="disulfide bond" evidence="2">
    <location>
        <begin position="211"/>
        <end position="263"/>
    </location>
</feature>
<organism evidence="5 6">
    <name type="scientific">Nocardia puris</name>
    <dbReference type="NCBI Taxonomy" id="208602"/>
    <lineage>
        <taxon>Bacteria</taxon>
        <taxon>Bacillati</taxon>
        <taxon>Actinomycetota</taxon>
        <taxon>Actinomycetes</taxon>
        <taxon>Mycobacteriales</taxon>
        <taxon>Nocardiaceae</taxon>
        <taxon>Nocardia</taxon>
    </lineage>
</organism>
<feature type="chain" id="PRO_5016909403" evidence="3">
    <location>
        <begin position="32"/>
        <end position="304"/>
    </location>
</feature>
<dbReference type="STRING" id="1210090.GCA_001613185_07021"/>
<dbReference type="InterPro" id="IPR037460">
    <property type="entry name" value="SEST-like"/>
</dbReference>
<dbReference type="Pfam" id="PF13472">
    <property type="entry name" value="Lipase_GDSL_2"/>
    <property type="match status" value="1"/>
</dbReference>
<accession>A0A366DK00</accession>
<sequence>MPVLGTFSRRVLGAAVLALTLVVGGPAPATAAPAAGKALVVLGDSFTANGFRWDADDEECLRGPSSWPTQLSQLMGVAGTGDFVDASCSGASLDTGPGYTLVHEALVADELGAFGPRTRVIALQFGLNDEWGATQTTLWTSLLPCVFNLAEGCGPEAAEQGRITDYRGVSGARFAERMSGAVEYLRYYAPNARIVLVGYPELFPSGQDQACVNVLGVGRYVQPRGRAVVEYVDRIDAAQREAAALLGIEFFDSRALTAGHGLCSDQPWLNGILDPRADFAGLPFHPSAHGDAVIARGLFERFGR</sequence>
<feature type="domain" description="SGNH hydrolase-type esterase" evidence="4">
    <location>
        <begin position="41"/>
        <end position="292"/>
    </location>
</feature>
<keyword evidence="5" id="KW-0378">Hydrolase</keyword>
<feature type="active site" description="Nucleophile" evidence="1">
    <location>
        <position position="45"/>
    </location>
</feature>
<dbReference type="PANTHER" id="PTHR37981:SF1">
    <property type="entry name" value="SGNH HYDROLASE-TYPE ESTERASE DOMAIN-CONTAINING PROTEIN"/>
    <property type="match status" value="1"/>
</dbReference>
<dbReference type="InterPro" id="IPR036514">
    <property type="entry name" value="SGNH_hydro_sf"/>
</dbReference>
<evidence type="ECO:0000313" key="6">
    <source>
        <dbReference type="Proteomes" id="UP000252586"/>
    </source>
</evidence>
<evidence type="ECO:0000256" key="1">
    <source>
        <dbReference type="PIRSR" id="PIRSR637460-1"/>
    </source>
</evidence>
<name>A0A366DK00_9NOCA</name>
<proteinExistence type="predicted"/>
<dbReference type="SUPFAM" id="SSF52266">
    <property type="entry name" value="SGNH hydrolase"/>
    <property type="match status" value="1"/>
</dbReference>
<dbReference type="InterPro" id="IPR013830">
    <property type="entry name" value="SGNH_hydro"/>
</dbReference>
<feature type="disulfide bond" evidence="2">
    <location>
        <begin position="60"/>
        <end position="88"/>
    </location>
</feature>
<dbReference type="CDD" id="cd01823">
    <property type="entry name" value="SEST_like"/>
    <property type="match status" value="1"/>
</dbReference>
<keyword evidence="2" id="KW-1015">Disulfide bond</keyword>
<evidence type="ECO:0000256" key="3">
    <source>
        <dbReference type="SAM" id="SignalP"/>
    </source>
</evidence>
<evidence type="ECO:0000259" key="4">
    <source>
        <dbReference type="Pfam" id="PF13472"/>
    </source>
</evidence>
<keyword evidence="3" id="KW-0732">Signal</keyword>